<name>A0A5A7V1Z8_CUCMM</name>
<dbReference type="EMBL" id="SSTD01016540">
    <property type="protein sequence ID" value="TYK00756.1"/>
    <property type="molecule type" value="Genomic_DNA"/>
</dbReference>
<dbReference type="OrthoDB" id="10071118at2759"/>
<organism evidence="1 3">
    <name type="scientific">Cucumis melo var. makuwa</name>
    <name type="common">Oriental melon</name>
    <dbReference type="NCBI Taxonomy" id="1194695"/>
    <lineage>
        <taxon>Eukaryota</taxon>
        <taxon>Viridiplantae</taxon>
        <taxon>Streptophyta</taxon>
        <taxon>Embryophyta</taxon>
        <taxon>Tracheophyta</taxon>
        <taxon>Spermatophyta</taxon>
        <taxon>Magnoliopsida</taxon>
        <taxon>eudicotyledons</taxon>
        <taxon>Gunneridae</taxon>
        <taxon>Pentapetalae</taxon>
        <taxon>rosids</taxon>
        <taxon>fabids</taxon>
        <taxon>Cucurbitales</taxon>
        <taxon>Cucurbitaceae</taxon>
        <taxon>Benincaseae</taxon>
        <taxon>Cucumis</taxon>
    </lineage>
</organism>
<reference evidence="3 4" key="1">
    <citation type="submission" date="2019-08" db="EMBL/GenBank/DDBJ databases">
        <title>Draft genome sequences of two oriental melons (Cucumis melo L. var makuwa).</title>
        <authorList>
            <person name="Kwon S.-Y."/>
        </authorList>
    </citation>
    <scope>NUCLEOTIDE SEQUENCE [LARGE SCALE GENOMIC DNA]</scope>
    <source>
        <strain evidence="4">cv. Chang Bougi</strain>
        <strain evidence="3">cv. SW 3</strain>
        <tissue evidence="1">Leaf</tissue>
    </source>
</reference>
<proteinExistence type="predicted"/>
<dbReference type="Proteomes" id="UP000321947">
    <property type="component" value="Unassembled WGS sequence"/>
</dbReference>
<gene>
    <name evidence="2" type="ORF">E5676_scaffold420G00150</name>
    <name evidence="1" type="ORF">E6C27_scaffold22G003670</name>
</gene>
<accession>A0A5A7V1Z8</accession>
<comment type="caution">
    <text evidence="1">The sequence shown here is derived from an EMBL/GenBank/DDBJ whole genome shotgun (WGS) entry which is preliminary data.</text>
</comment>
<protein>
    <submittedName>
        <fullName evidence="1">Uncharacterized protein</fullName>
    </submittedName>
</protein>
<evidence type="ECO:0000313" key="2">
    <source>
        <dbReference type="EMBL" id="TYK00756.1"/>
    </source>
</evidence>
<evidence type="ECO:0000313" key="3">
    <source>
        <dbReference type="Proteomes" id="UP000321393"/>
    </source>
</evidence>
<dbReference type="AlphaFoldDB" id="A0A5A7V1Z8"/>
<evidence type="ECO:0000313" key="1">
    <source>
        <dbReference type="EMBL" id="KAA0060516.1"/>
    </source>
</evidence>
<dbReference type="EMBL" id="SSTE01005668">
    <property type="protein sequence ID" value="KAA0060516.1"/>
    <property type="molecule type" value="Genomic_DNA"/>
</dbReference>
<sequence length="74" mass="8332">MTRLQYERCRSVIVVDGLVWTEGIPKLICASFEITRLVCESFGITRLICASFRITRLIGKGTARGRLTRGKKDA</sequence>
<dbReference type="Proteomes" id="UP000321393">
    <property type="component" value="Unassembled WGS sequence"/>
</dbReference>
<evidence type="ECO:0000313" key="4">
    <source>
        <dbReference type="Proteomes" id="UP000321947"/>
    </source>
</evidence>